<evidence type="ECO:0000256" key="6">
    <source>
        <dbReference type="ARBA" id="ARBA00023136"/>
    </source>
</evidence>
<dbReference type="InterPro" id="IPR036259">
    <property type="entry name" value="MFS_trans_sf"/>
</dbReference>
<dbReference type="SUPFAM" id="SSF103473">
    <property type="entry name" value="MFS general substrate transporter"/>
    <property type="match status" value="1"/>
</dbReference>
<dbReference type="InterPro" id="IPR011701">
    <property type="entry name" value="MFS"/>
</dbReference>
<proteinExistence type="inferred from homology"/>
<keyword evidence="4 7" id="KW-0812">Transmembrane</keyword>
<dbReference type="AlphaFoldDB" id="A0A3D1JHQ4"/>
<dbReference type="GO" id="GO:0005886">
    <property type="term" value="C:plasma membrane"/>
    <property type="evidence" value="ECO:0007669"/>
    <property type="project" value="UniProtKB-SubCell"/>
</dbReference>
<dbReference type="PROSITE" id="PS50850">
    <property type="entry name" value="MFS"/>
    <property type="match status" value="1"/>
</dbReference>
<dbReference type="STRING" id="229919.GCA_001050195_03342"/>
<feature type="transmembrane region" description="Helical" evidence="7">
    <location>
        <begin position="48"/>
        <end position="70"/>
    </location>
</feature>
<evidence type="ECO:0000256" key="2">
    <source>
        <dbReference type="ARBA" id="ARBA00008335"/>
    </source>
</evidence>
<keyword evidence="3" id="KW-0813">Transport</keyword>
<feature type="transmembrane region" description="Helical" evidence="7">
    <location>
        <begin position="166"/>
        <end position="186"/>
    </location>
</feature>
<dbReference type="Gene3D" id="1.20.1250.20">
    <property type="entry name" value="MFS general substrate transporter like domains"/>
    <property type="match status" value="1"/>
</dbReference>
<dbReference type="InterPro" id="IPR020846">
    <property type="entry name" value="MFS_dom"/>
</dbReference>
<gene>
    <name evidence="9" type="ORF">DEQ80_07955</name>
</gene>
<feature type="transmembrane region" description="Helical" evidence="7">
    <location>
        <begin position="77"/>
        <end position="93"/>
    </location>
</feature>
<dbReference type="InterPro" id="IPR051788">
    <property type="entry name" value="MFS_Transporter"/>
</dbReference>
<feature type="transmembrane region" description="Helical" evidence="7">
    <location>
        <begin position="221"/>
        <end position="244"/>
    </location>
</feature>
<organism evidence="9 10">
    <name type="scientific">Anaerolinea thermolimosa</name>
    <dbReference type="NCBI Taxonomy" id="229919"/>
    <lineage>
        <taxon>Bacteria</taxon>
        <taxon>Bacillati</taxon>
        <taxon>Chloroflexota</taxon>
        <taxon>Anaerolineae</taxon>
        <taxon>Anaerolineales</taxon>
        <taxon>Anaerolineaceae</taxon>
        <taxon>Anaerolinea</taxon>
    </lineage>
</organism>
<comment type="similarity">
    <text evidence="2">Belongs to the major facilitator superfamily.</text>
</comment>
<feature type="transmembrane region" description="Helical" evidence="7">
    <location>
        <begin position="306"/>
        <end position="326"/>
    </location>
</feature>
<dbReference type="Proteomes" id="UP000264141">
    <property type="component" value="Unassembled WGS sequence"/>
</dbReference>
<comment type="caution">
    <text evidence="9">The sequence shown here is derived from an EMBL/GenBank/DDBJ whole genome shotgun (WGS) entry which is preliminary data.</text>
</comment>
<evidence type="ECO:0000313" key="9">
    <source>
        <dbReference type="EMBL" id="HCE17777.1"/>
    </source>
</evidence>
<dbReference type="EMBL" id="DPBP01000031">
    <property type="protein sequence ID" value="HCE17777.1"/>
    <property type="molecule type" value="Genomic_DNA"/>
</dbReference>
<feature type="transmembrane region" description="Helical" evidence="7">
    <location>
        <begin position="99"/>
        <end position="119"/>
    </location>
</feature>
<feature type="transmembrane region" description="Helical" evidence="7">
    <location>
        <begin position="7"/>
        <end position="28"/>
    </location>
</feature>
<feature type="transmembrane region" description="Helical" evidence="7">
    <location>
        <begin position="139"/>
        <end position="160"/>
    </location>
</feature>
<accession>A0A3D1JHQ4</accession>
<feature type="transmembrane region" description="Helical" evidence="7">
    <location>
        <begin position="283"/>
        <end position="300"/>
    </location>
</feature>
<evidence type="ECO:0000256" key="7">
    <source>
        <dbReference type="SAM" id="Phobius"/>
    </source>
</evidence>
<evidence type="ECO:0000256" key="1">
    <source>
        <dbReference type="ARBA" id="ARBA00004651"/>
    </source>
</evidence>
<feature type="transmembrane region" description="Helical" evidence="7">
    <location>
        <begin position="370"/>
        <end position="386"/>
    </location>
</feature>
<feature type="transmembrane region" description="Helical" evidence="7">
    <location>
        <begin position="347"/>
        <end position="364"/>
    </location>
</feature>
<evidence type="ECO:0000256" key="4">
    <source>
        <dbReference type="ARBA" id="ARBA00022692"/>
    </source>
</evidence>
<keyword evidence="6 7" id="KW-0472">Membrane</keyword>
<evidence type="ECO:0000313" key="10">
    <source>
        <dbReference type="Proteomes" id="UP000264141"/>
    </source>
</evidence>
<sequence length="394" mass="42515">MKENRIAGLSGVILLFLFIEFLDELVYGGREAAWPLIRDDLGLSYSQIGLAISLPYLAGMLIEPFLGVLGDVWRRRVLILGGGVAFTLALFWLSQGQEYFSFLLASCLLGPASGAFVSLSQASLMDVQPHRHEQNMARWTFAGSVGVTAGPLALGAAIALGLGWRGLFLVFAGVRLVALVLTWRMLSPAAPETKADEPRLSFAEGLRNALRALKRGEVVRWLVLLEFSDLMLDVLYGYLALYLVDVGGLSPETAALGVGIWTGVGLLGDFLLIPLLERVPGLAYLRVSVVLELMLFPAFLLVEPLALKFLLLGLLGFFNSGWYSVLMGHLYSAMPGQSATVMTVSNLFGWVGKLIPLGVGLAAQQWGLETAMWILLAGPAALLVGLPRGRLAQT</sequence>
<keyword evidence="5 7" id="KW-1133">Transmembrane helix</keyword>
<evidence type="ECO:0000259" key="8">
    <source>
        <dbReference type="PROSITE" id="PS50850"/>
    </source>
</evidence>
<protein>
    <submittedName>
        <fullName evidence="9">MFS transporter</fullName>
    </submittedName>
</protein>
<feature type="transmembrane region" description="Helical" evidence="7">
    <location>
        <begin position="256"/>
        <end position="276"/>
    </location>
</feature>
<comment type="subcellular location">
    <subcellularLocation>
        <location evidence="1">Cell membrane</location>
        <topology evidence="1">Multi-pass membrane protein</topology>
    </subcellularLocation>
</comment>
<dbReference type="PANTHER" id="PTHR23514">
    <property type="entry name" value="BYPASS OF STOP CODON PROTEIN 6"/>
    <property type="match status" value="1"/>
</dbReference>
<evidence type="ECO:0000256" key="5">
    <source>
        <dbReference type="ARBA" id="ARBA00022989"/>
    </source>
</evidence>
<dbReference type="Pfam" id="PF07690">
    <property type="entry name" value="MFS_1"/>
    <property type="match status" value="1"/>
</dbReference>
<reference evidence="9 10" key="1">
    <citation type="journal article" date="2018" name="Nat. Biotechnol.">
        <title>A standardized bacterial taxonomy based on genome phylogeny substantially revises the tree of life.</title>
        <authorList>
            <person name="Parks D.H."/>
            <person name="Chuvochina M."/>
            <person name="Waite D.W."/>
            <person name="Rinke C."/>
            <person name="Skarshewski A."/>
            <person name="Chaumeil P.A."/>
            <person name="Hugenholtz P."/>
        </authorList>
    </citation>
    <scope>NUCLEOTIDE SEQUENCE [LARGE SCALE GENOMIC DNA]</scope>
    <source>
        <strain evidence="9">UBA8781</strain>
    </source>
</reference>
<name>A0A3D1JHQ4_9CHLR</name>
<evidence type="ECO:0000256" key="3">
    <source>
        <dbReference type="ARBA" id="ARBA00022448"/>
    </source>
</evidence>
<dbReference type="PANTHER" id="PTHR23514:SF3">
    <property type="entry name" value="BYPASS OF STOP CODON PROTEIN 6"/>
    <property type="match status" value="1"/>
</dbReference>
<feature type="domain" description="Major facilitator superfamily (MFS) profile" evidence="8">
    <location>
        <begin position="9"/>
        <end position="394"/>
    </location>
</feature>
<dbReference type="GO" id="GO:0022857">
    <property type="term" value="F:transmembrane transporter activity"/>
    <property type="evidence" value="ECO:0007669"/>
    <property type="project" value="InterPro"/>
</dbReference>